<feature type="domain" description="Thioredoxin" evidence="1">
    <location>
        <begin position="89"/>
        <end position="222"/>
    </location>
</feature>
<dbReference type="SUPFAM" id="SSF52833">
    <property type="entry name" value="Thioredoxin-like"/>
    <property type="match status" value="1"/>
</dbReference>
<dbReference type="EMBL" id="HBGH01010854">
    <property type="protein sequence ID" value="CAD9233954.1"/>
    <property type="molecule type" value="Transcribed_RNA"/>
</dbReference>
<gene>
    <name evidence="2" type="ORF">CCAE0312_LOCUS6042</name>
</gene>
<protein>
    <recommendedName>
        <fullName evidence="1">Thioredoxin domain-containing protein</fullName>
    </recommendedName>
</protein>
<dbReference type="PANTHER" id="PTHR47353:SF1">
    <property type="entry name" value="THIOREDOXIN-LIKE PROTEIN HCF164, CHLOROPLASTIC"/>
    <property type="match status" value="1"/>
</dbReference>
<dbReference type="Pfam" id="PF00085">
    <property type="entry name" value="Thioredoxin"/>
    <property type="match status" value="1"/>
</dbReference>
<dbReference type="InterPro" id="IPR044241">
    <property type="entry name" value="TxlA/HCF164"/>
</dbReference>
<dbReference type="GO" id="GO:0016671">
    <property type="term" value="F:oxidoreductase activity, acting on a sulfur group of donors, disulfide as acceptor"/>
    <property type="evidence" value="ECO:0007669"/>
    <property type="project" value="TreeGrafter"/>
</dbReference>
<name>A0A7S1TF02_9RHOD</name>
<dbReference type="PROSITE" id="PS51352">
    <property type="entry name" value="THIOREDOXIN_2"/>
    <property type="match status" value="1"/>
</dbReference>
<accession>A0A7S1TF02</accession>
<dbReference type="Gene3D" id="3.40.30.10">
    <property type="entry name" value="Glutaredoxin"/>
    <property type="match status" value="1"/>
</dbReference>
<organism evidence="2">
    <name type="scientific">Compsopogon caeruleus</name>
    <dbReference type="NCBI Taxonomy" id="31354"/>
    <lineage>
        <taxon>Eukaryota</taxon>
        <taxon>Rhodophyta</taxon>
        <taxon>Compsopogonophyceae</taxon>
        <taxon>Compsopogonales</taxon>
        <taxon>Compsopogonaceae</taxon>
        <taxon>Compsopogon</taxon>
    </lineage>
</organism>
<evidence type="ECO:0000313" key="2">
    <source>
        <dbReference type="EMBL" id="CAD9233954.1"/>
    </source>
</evidence>
<evidence type="ECO:0000259" key="1">
    <source>
        <dbReference type="PROSITE" id="PS51352"/>
    </source>
</evidence>
<reference evidence="2" key="1">
    <citation type="submission" date="2021-01" db="EMBL/GenBank/DDBJ databases">
        <authorList>
            <person name="Corre E."/>
            <person name="Pelletier E."/>
            <person name="Niang G."/>
            <person name="Scheremetjew M."/>
            <person name="Finn R."/>
            <person name="Kale V."/>
            <person name="Holt S."/>
            <person name="Cochrane G."/>
            <person name="Meng A."/>
            <person name="Brown T."/>
            <person name="Cohen L."/>
        </authorList>
    </citation>
    <scope>NUCLEOTIDE SEQUENCE</scope>
    <source>
        <strain evidence="2">SAG 36.94</strain>
    </source>
</reference>
<dbReference type="InterPro" id="IPR013766">
    <property type="entry name" value="Thioredoxin_domain"/>
</dbReference>
<sequence length="234" mass="25904">MMIAWSAFVPASPRHLSDVRISLNRPVSFASARWRMQSERKKTKTEEMLERLGRNVDEERVAQGEAMRELEESNAQDMRRSYVAAALSVVVGVAAWALDKVVPISGETILREMEKQSPALSVAVANGKPTLVDVYAPWCENCKFMAPRLMRLEGRFADAVNFVILNGDSEENADIVDALHVNGLPFFTLLDAEGKTMASFEGIVPEGVLADDIEAIIEQKPLPHEGFTPSAIFQ</sequence>
<dbReference type="PANTHER" id="PTHR47353">
    <property type="entry name" value="THIOREDOXIN-LIKE PROTEIN HCF164, CHLOROPLASTIC"/>
    <property type="match status" value="1"/>
</dbReference>
<dbReference type="InterPro" id="IPR036249">
    <property type="entry name" value="Thioredoxin-like_sf"/>
</dbReference>
<proteinExistence type="predicted"/>
<dbReference type="AlphaFoldDB" id="A0A7S1TF02"/>